<dbReference type="KEGG" id="csl:COCSUDRAFT_63898"/>
<evidence type="ECO:0000313" key="2">
    <source>
        <dbReference type="EMBL" id="EIE22762.1"/>
    </source>
</evidence>
<dbReference type="InterPro" id="IPR016024">
    <property type="entry name" value="ARM-type_fold"/>
</dbReference>
<dbReference type="RefSeq" id="XP_005647306.1">
    <property type="nucleotide sequence ID" value="XM_005647249.1"/>
</dbReference>
<dbReference type="SUPFAM" id="SSF48371">
    <property type="entry name" value="ARM repeat"/>
    <property type="match status" value="1"/>
</dbReference>
<dbReference type="GeneID" id="17040749"/>
<feature type="compositionally biased region" description="Basic and acidic residues" evidence="1">
    <location>
        <begin position="211"/>
        <end position="220"/>
    </location>
</feature>
<keyword evidence="3" id="KW-1185">Reference proteome</keyword>
<protein>
    <submittedName>
        <fullName evidence="2">Uncharacterized protein</fullName>
    </submittedName>
</protein>
<dbReference type="AlphaFoldDB" id="I0YWJ3"/>
<reference evidence="2 3" key="1">
    <citation type="journal article" date="2012" name="Genome Biol.">
        <title>The genome of the polar eukaryotic microalga coccomyxa subellipsoidea reveals traits of cold adaptation.</title>
        <authorList>
            <person name="Blanc G."/>
            <person name="Agarkova I."/>
            <person name="Grimwood J."/>
            <person name="Kuo A."/>
            <person name="Brueggeman A."/>
            <person name="Dunigan D."/>
            <person name="Gurnon J."/>
            <person name="Ladunga I."/>
            <person name="Lindquist E."/>
            <person name="Lucas S."/>
            <person name="Pangilinan J."/>
            <person name="Proschold T."/>
            <person name="Salamov A."/>
            <person name="Schmutz J."/>
            <person name="Weeks D."/>
            <person name="Yamada T."/>
            <person name="Claverie J.M."/>
            <person name="Grigoriev I."/>
            <person name="Van Etten J."/>
            <person name="Lomsadze A."/>
            <person name="Borodovsky M."/>
        </authorList>
    </citation>
    <scope>NUCLEOTIDE SEQUENCE [LARGE SCALE GENOMIC DNA]</scope>
    <source>
        <strain evidence="2 3">C-169</strain>
    </source>
</reference>
<organism evidence="2 3">
    <name type="scientific">Coccomyxa subellipsoidea (strain C-169)</name>
    <name type="common">Green microalga</name>
    <dbReference type="NCBI Taxonomy" id="574566"/>
    <lineage>
        <taxon>Eukaryota</taxon>
        <taxon>Viridiplantae</taxon>
        <taxon>Chlorophyta</taxon>
        <taxon>core chlorophytes</taxon>
        <taxon>Trebouxiophyceae</taxon>
        <taxon>Trebouxiophyceae incertae sedis</taxon>
        <taxon>Coccomyxaceae</taxon>
        <taxon>Coccomyxa</taxon>
        <taxon>Coccomyxa subellipsoidea</taxon>
    </lineage>
</organism>
<feature type="region of interest" description="Disordered" evidence="1">
    <location>
        <begin position="202"/>
        <end position="244"/>
    </location>
</feature>
<comment type="caution">
    <text evidence="2">The sequence shown here is derived from an EMBL/GenBank/DDBJ whole genome shotgun (WGS) entry which is preliminary data.</text>
</comment>
<dbReference type="EMBL" id="AGSI01000009">
    <property type="protein sequence ID" value="EIE22762.1"/>
    <property type="molecule type" value="Genomic_DNA"/>
</dbReference>
<evidence type="ECO:0000256" key="1">
    <source>
        <dbReference type="SAM" id="MobiDB-lite"/>
    </source>
</evidence>
<evidence type="ECO:0000313" key="3">
    <source>
        <dbReference type="Proteomes" id="UP000007264"/>
    </source>
</evidence>
<name>I0YWJ3_COCSC</name>
<dbReference type="OrthoDB" id="10447053at2759"/>
<sequence length="466" mass="50104">MAYADVLFLDDCSDDPDEFIGHDIDQTVRELADPATRKAAMHALSAHPYASDDLVDSPAWPAFCSNLSTLLADSDAEVSSAAVAFAEKVFREVRGSKPLELADLCLALAGHVASTPAPCDERGTILESTSAGASTTQPCTYTAQETGDTVSDRAAVRAAAVKLLLRCLQALPRVWATFRDPLLQQLWDAVCPLLKLHVHSSADSSMQQPDHSGRIVEQQRMRHSAAASSGDQRRPSDGPSLGDADCRDIGGSVNAAKEQRLGAPRLEGSGELCGPLVELCSAEGWSGDWWKWLPGALQKHGVLPGLLGVCARLADSADRCREAGAAEAFAVQVVGSVLALSLGRKLYPISCATLTCLPQPVTVQDAIMCLSHIGTHPLRADASEAEHDWTATKVALDALQLLCRDDSPDFRILAQRNVLYLASELELAKQSTSRDSCTEEVYRRLECMLALLARTAYGRNRLTCRD</sequence>
<dbReference type="Proteomes" id="UP000007264">
    <property type="component" value="Unassembled WGS sequence"/>
</dbReference>
<proteinExistence type="predicted"/>
<accession>I0YWJ3</accession>
<gene>
    <name evidence="2" type="ORF">COCSUDRAFT_63898</name>
</gene>